<keyword evidence="3" id="KW-0732">Signal</keyword>
<dbReference type="GO" id="GO:0005576">
    <property type="term" value="C:extracellular region"/>
    <property type="evidence" value="ECO:0007669"/>
    <property type="project" value="UniProtKB-SubCell"/>
</dbReference>
<evidence type="ECO:0000313" key="6">
    <source>
        <dbReference type="Proteomes" id="UP000676649"/>
    </source>
</evidence>
<dbReference type="EMBL" id="CP073754">
    <property type="protein sequence ID" value="QWF72079.1"/>
    <property type="molecule type" value="Genomic_DNA"/>
</dbReference>
<dbReference type="RefSeq" id="WP_215584196.1">
    <property type="nucleotide sequence ID" value="NZ_CP073754.1"/>
</dbReference>
<organism evidence="5 6">
    <name type="scientific">Methylomonas paludis</name>
    <dbReference type="NCBI Taxonomy" id="1173101"/>
    <lineage>
        <taxon>Bacteria</taxon>
        <taxon>Pseudomonadati</taxon>
        <taxon>Pseudomonadota</taxon>
        <taxon>Gammaproteobacteria</taxon>
        <taxon>Methylococcales</taxon>
        <taxon>Methylococcaceae</taxon>
        <taxon>Methylomonas</taxon>
    </lineage>
</organism>
<dbReference type="InterPro" id="IPR055372">
    <property type="entry name" value="CBM96"/>
</dbReference>
<dbReference type="AlphaFoldDB" id="A0A975RB77"/>
<dbReference type="NCBIfam" id="NF033679">
    <property type="entry name" value="DNRLRE_dom"/>
    <property type="match status" value="1"/>
</dbReference>
<comment type="subcellular location">
    <subcellularLocation>
        <location evidence="1">Secreted</location>
    </subcellularLocation>
</comment>
<keyword evidence="2" id="KW-0964">Secreted</keyword>
<proteinExistence type="predicted"/>
<evidence type="ECO:0000256" key="3">
    <source>
        <dbReference type="ARBA" id="ARBA00022729"/>
    </source>
</evidence>
<feature type="domain" description="Carbohydrate-binding module family 96" evidence="4">
    <location>
        <begin position="9"/>
        <end position="95"/>
    </location>
</feature>
<sequence length="135" mass="14777">MVSKIVHSGSIQIVPITLNWSESAVNWNNQPSLGLPVASGVVVKNSASFVAVDITNLVTSWLTSPAGNFGLAIQPDSKFHLTSILIDSKENTATSHPAFIDITLADIPPRQTSCRLKFLKPIKFEIRDENIYKVF</sequence>
<gene>
    <name evidence="5" type="ORF">KEF85_06420</name>
</gene>
<accession>A0A975RB77</accession>
<dbReference type="Proteomes" id="UP000676649">
    <property type="component" value="Chromosome"/>
</dbReference>
<dbReference type="Pfam" id="PF24517">
    <property type="entry name" value="CBM96"/>
    <property type="match status" value="1"/>
</dbReference>
<reference evidence="5" key="1">
    <citation type="submission" date="2021-04" db="EMBL/GenBank/DDBJ databases">
        <title>Draft genome sequence data of methanotrophic Methylovulum sp. strain S1L and Methylomonas sp. strain S2AM isolated from boreal lake water columns.</title>
        <authorList>
            <person name="Rissanen A.J."/>
            <person name="Mangayil R."/>
            <person name="Svenning M.M."/>
            <person name="Khanongnuch R."/>
        </authorList>
    </citation>
    <scope>NUCLEOTIDE SEQUENCE</scope>
    <source>
        <strain evidence="5">S2AM</strain>
    </source>
</reference>
<evidence type="ECO:0000256" key="2">
    <source>
        <dbReference type="ARBA" id="ARBA00022525"/>
    </source>
</evidence>
<dbReference type="KEGG" id="mpad:KEF85_06420"/>
<protein>
    <submittedName>
        <fullName evidence="5">DNRLRE domain-containing protein</fullName>
    </submittedName>
</protein>
<keyword evidence="6" id="KW-1185">Reference proteome</keyword>
<evidence type="ECO:0000259" key="4">
    <source>
        <dbReference type="Pfam" id="PF24517"/>
    </source>
</evidence>
<evidence type="ECO:0000313" key="5">
    <source>
        <dbReference type="EMBL" id="QWF72079.1"/>
    </source>
</evidence>
<name>A0A975RB77_9GAMM</name>
<evidence type="ECO:0000256" key="1">
    <source>
        <dbReference type="ARBA" id="ARBA00004613"/>
    </source>
</evidence>